<sequence>MIIPSFRLYHFAVKLIWKRMLVLTLLFWLGVTGVYYVVNSAAVWHEYGWWLPLMVAGTYFLFMDVKLMLMMMRHEEKKKWKHYKLNGKIKE</sequence>
<comment type="caution">
    <text evidence="5">The sequence shown here is derived from an EMBL/GenBank/DDBJ whole genome shotgun (WGS) entry which is preliminary data.</text>
</comment>
<reference evidence="4" key="3">
    <citation type="submission" date="2021-06" db="EMBL/GenBank/DDBJ databases">
        <title>Collection of gut derived symbiotic bacterial strains cultured from healthy donors.</title>
        <authorList>
            <person name="Lin H."/>
            <person name="Littmann E."/>
            <person name="Pamer E.G."/>
        </authorList>
    </citation>
    <scope>NUCLEOTIDE SEQUENCE</scope>
    <source>
        <strain evidence="4">MSK.5.10</strain>
    </source>
</reference>
<feature type="transmembrane region" description="Helical" evidence="1">
    <location>
        <begin position="50"/>
        <end position="69"/>
    </location>
</feature>
<name>A0A4R4H6W7_9BACT</name>
<dbReference type="RefSeq" id="WP_022186079.1">
    <property type="nucleotide sequence ID" value="NZ_BQOA01000001.1"/>
</dbReference>
<dbReference type="Proteomes" id="UP000294527">
    <property type="component" value="Unassembled WGS sequence"/>
</dbReference>
<reference evidence="5 6" key="2">
    <citation type="journal article" date="2019" name="Nat. Microbiol.">
        <title>Genomic variation and strain-specific functional adaptation in the human gut microbiome during early life.</title>
        <authorList>
            <person name="Vatanen T."/>
            <person name="Plichta D.R."/>
            <person name="Somani J."/>
            <person name="Munch P.C."/>
            <person name="Arthur T.D."/>
            <person name="Hall A.B."/>
            <person name="Rudolf S."/>
            <person name="Oakeley E.J."/>
            <person name="Ke X."/>
            <person name="Young R.A."/>
            <person name="Haiser H.J."/>
            <person name="Kolde R."/>
            <person name="Yassour M."/>
            <person name="Luopajarvi K."/>
            <person name="Siljander H."/>
            <person name="Virtanen S.M."/>
            <person name="Ilonen J."/>
            <person name="Uibo R."/>
            <person name="Tillmann V."/>
            <person name="Mokurov S."/>
            <person name="Dorshakova N."/>
            <person name="Porter J.A."/>
            <person name="McHardy A.C."/>
            <person name="Lahdesmaki H."/>
            <person name="Vlamakis H."/>
            <person name="Huttenhower C."/>
            <person name="Knip M."/>
            <person name="Xavier R.J."/>
        </authorList>
    </citation>
    <scope>NUCLEOTIDE SEQUENCE [LARGE SCALE GENOMIC DNA]</scope>
    <source>
        <strain evidence="5 6">RJX1047</strain>
    </source>
</reference>
<dbReference type="EMBL" id="VVZV01000038">
    <property type="protein sequence ID" value="KAA5314253.1"/>
    <property type="molecule type" value="Genomic_DNA"/>
</dbReference>
<dbReference type="EMBL" id="SLTU01000001">
    <property type="protein sequence ID" value="TDA74921.1"/>
    <property type="molecule type" value="Genomic_DNA"/>
</dbReference>
<evidence type="ECO:0000313" key="6">
    <source>
        <dbReference type="Proteomes" id="UP000294527"/>
    </source>
</evidence>
<keyword evidence="1" id="KW-0812">Transmembrane</keyword>
<dbReference type="Proteomes" id="UP001055104">
    <property type="component" value="Unassembled WGS sequence"/>
</dbReference>
<organism evidence="5 6">
    <name type="scientific">Phocaeicola dorei</name>
    <dbReference type="NCBI Taxonomy" id="357276"/>
    <lineage>
        <taxon>Bacteria</taxon>
        <taxon>Pseudomonadati</taxon>
        <taxon>Bacteroidota</taxon>
        <taxon>Bacteroidia</taxon>
        <taxon>Bacteroidales</taxon>
        <taxon>Bacteroidaceae</taxon>
        <taxon>Phocaeicola</taxon>
    </lineage>
</organism>
<gene>
    <name evidence="2" type="ORF">CE91St7_44370</name>
    <name evidence="5" type="ORF">E1I98_00115</name>
    <name evidence="3" type="ORF">F2Z07_21240</name>
    <name evidence="4" type="ORF">KSU80_00510</name>
</gene>
<evidence type="ECO:0000313" key="4">
    <source>
        <dbReference type="EMBL" id="MBV3121675.1"/>
    </source>
</evidence>
<dbReference type="Proteomes" id="UP000777173">
    <property type="component" value="Unassembled WGS sequence"/>
</dbReference>
<keyword evidence="1" id="KW-0472">Membrane</keyword>
<reference evidence="3 7" key="1">
    <citation type="journal article" date="2019" name="Nat. Med.">
        <title>A library of human gut bacterial isolates paired with longitudinal multiomics data enables mechanistic microbiome research.</title>
        <authorList>
            <person name="Poyet M."/>
            <person name="Groussin M."/>
            <person name="Gibbons S.M."/>
            <person name="Avila-Pacheco J."/>
            <person name="Jiang X."/>
            <person name="Kearney S.M."/>
            <person name="Perrotta A.R."/>
            <person name="Berdy B."/>
            <person name="Zhao S."/>
            <person name="Lieberman T.D."/>
            <person name="Swanson P.K."/>
            <person name="Smith M."/>
            <person name="Roesemann S."/>
            <person name="Alexander J.E."/>
            <person name="Rich S.A."/>
            <person name="Livny J."/>
            <person name="Vlamakis H."/>
            <person name="Clish C."/>
            <person name="Bullock K."/>
            <person name="Deik A."/>
            <person name="Scott J."/>
            <person name="Pierce K.A."/>
            <person name="Xavier R.J."/>
            <person name="Alm E.J."/>
        </authorList>
    </citation>
    <scope>NUCLEOTIDE SEQUENCE [LARGE SCALE GENOMIC DNA]</scope>
    <source>
        <strain evidence="3 7">BIOML-A25</strain>
    </source>
</reference>
<protein>
    <submittedName>
        <fullName evidence="5">Uncharacterized protein</fullName>
    </submittedName>
</protein>
<dbReference type="AlphaFoldDB" id="A0A4R4H6W7"/>
<dbReference type="KEGG" id="bdo:EL88_15025"/>
<reference evidence="2" key="4">
    <citation type="submission" date="2022-01" db="EMBL/GenBank/DDBJ databases">
        <title>Novel bile acid biosynthetic pathways are enriched in the microbiome of centenarians.</title>
        <authorList>
            <person name="Sato Y."/>
            <person name="Atarashi K."/>
            <person name="Plichta R.D."/>
            <person name="Arai Y."/>
            <person name="Sasajima S."/>
            <person name="Kearney M.S."/>
            <person name="Suda W."/>
            <person name="Takeshita K."/>
            <person name="Sasaki T."/>
            <person name="Okamoto S."/>
            <person name="Skelly N.A."/>
            <person name="Okamura Y."/>
            <person name="Vlamakis H."/>
            <person name="Li Y."/>
            <person name="Tanoue T."/>
            <person name="Takei H."/>
            <person name="Nittono H."/>
            <person name="Narushima S."/>
            <person name="Irie J."/>
            <person name="Itoh H."/>
            <person name="Moriya K."/>
            <person name="Sugiura Y."/>
            <person name="Suematsu M."/>
            <person name="Moritoki N."/>
            <person name="Shibata S."/>
            <person name="Littman R.D."/>
            <person name="Fischbach A.M."/>
            <person name="Uwamino Y."/>
            <person name="Inoue T."/>
            <person name="Honda A."/>
            <person name="Hattori M."/>
            <person name="Murai T."/>
            <person name="Xavier J.R."/>
            <person name="Hirose N."/>
            <person name="Honda K."/>
        </authorList>
    </citation>
    <scope>NUCLEOTIDE SEQUENCE</scope>
    <source>
        <strain evidence="2">CE91-St7</strain>
    </source>
</reference>
<evidence type="ECO:0000313" key="3">
    <source>
        <dbReference type="EMBL" id="KAA5314253.1"/>
    </source>
</evidence>
<evidence type="ECO:0000256" key="1">
    <source>
        <dbReference type="SAM" id="Phobius"/>
    </source>
</evidence>
<keyword evidence="1" id="KW-1133">Transmembrane helix</keyword>
<evidence type="ECO:0000313" key="7">
    <source>
        <dbReference type="Proteomes" id="UP000481700"/>
    </source>
</evidence>
<dbReference type="EMBL" id="BQOB01000001">
    <property type="protein sequence ID" value="GKH83553.1"/>
    <property type="molecule type" value="Genomic_DNA"/>
</dbReference>
<dbReference type="Proteomes" id="UP000481700">
    <property type="component" value="Unassembled WGS sequence"/>
</dbReference>
<proteinExistence type="predicted"/>
<evidence type="ECO:0000313" key="5">
    <source>
        <dbReference type="EMBL" id="TDA74921.1"/>
    </source>
</evidence>
<dbReference type="EMBL" id="JAHOAX010000001">
    <property type="protein sequence ID" value="MBV3121675.1"/>
    <property type="molecule type" value="Genomic_DNA"/>
</dbReference>
<feature type="transmembrane region" description="Helical" evidence="1">
    <location>
        <begin position="20"/>
        <end position="38"/>
    </location>
</feature>
<accession>A0A4R4H6W7</accession>
<evidence type="ECO:0000313" key="2">
    <source>
        <dbReference type="EMBL" id="GKH83553.1"/>
    </source>
</evidence>